<protein>
    <submittedName>
        <fullName evidence="4">Sigma D regulator</fullName>
    </submittedName>
</protein>
<evidence type="ECO:0000313" key="4">
    <source>
        <dbReference type="EMBL" id="MCA6063217.1"/>
    </source>
</evidence>
<keyword evidence="1 3" id="KW-0805">Transcription regulation</keyword>
<gene>
    <name evidence="4" type="primary">rsd</name>
    <name evidence="4" type="ORF">I9W95_06300</name>
</gene>
<comment type="similarity">
    <text evidence="3">Belongs to the Rsd/AlgQ family.</text>
</comment>
<dbReference type="Pfam" id="PF04353">
    <property type="entry name" value="Rsd_AlgQ"/>
    <property type="match status" value="1"/>
</dbReference>
<evidence type="ECO:0000313" key="5">
    <source>
        <dbReference type="Proteomes" id="UP000714380"/>
    </source>
</evidence>
<evidence type="ECO:0000256" key="2">
    <source>
        <dbReference type="ARBA" id="ARBA00023163"/>
    </source>
</evidence>
<evidence type="ECO:0000256" key="1">
    <source>
        <dbReference type="ARBA" id="ARBA00023015"/>
    </source>
</evidence>
<comment type="caution">
    <text evidence="4">The sequence shown here is derived from an EMBL/GenBank/DDBJ whole genome shotgun (WGS) entry which is preliminary data.</text>
</comment>
<dbReference type="InterPro" id="IPR007448">
    <property type="entry name" value="Sigma70_reg_Rsd_AlgQ"/>
</dbReference>
<keyword evidence="5" id="KW-1185">Reference proteome</keyword>
<accession>A0ABS7ZNF2</accession>
<dbReference type="InterPro" id="IPR038309">
    <property type="entry name" value="Rsd/AlgQ_sf"/>
</dbReference>
<name>A0ABS7ZNF2_9GAMM</name>
<keyword evidence="2 3" id="KW-0804">Transcription</keyword>
<sequence>MLEGCKTAQERWGGVHKLIDNWLNTRQEMIVLYCNLSASKPLSTEQPLALSVQRFCQSMMDYCSAGHFEIYEQLLKEARDYDDEEALQLAREIVPKLDELTNQCVDFNDTFDENCSFDMLSKLPTELSQIGEVLEDRFELEDQLIERLHNIHRELVES</sequence>
<dbReference type="PIRSF" id="PIRSF016548">
    <property type="entry name" value="Rsd_AlgQ"/>
    <property type="match status" value="1"/>
</dbReference>
<proteinExistence type="inferred from homology"/>
<dbReference type="Proteomes" id="UP000714380">
    <property type="component" value="Unassembled WGS sequence"/>
</dbReference>
<dbReference type="EMBL" id="JAEDAH010000030">
    <property type="protein sequence ID" value="MCA6063217.1"/>
    <property type="molecule type" value="Genomic_DNA"/>
</dbReference>
<organism evidence="4 5">
    <name type="scientific">Thalassolituus marinus</name>
    <dbReference type="NCBI Taxonomy" id="671053"/>
    <lineage>
        <taxon>Bacteria</taxon>
        <taxon>Pseudomonadati</taxon>
        <taxon>Pseudomonadota</taxon>
        <taxon>Gammaproteobacteria</taxon>
        <taxon>Oceanospirillales</taxon>
        <taxon>Oceanospirillaceae</taxon>
        <taxon>Thalassolituus</taxon>
    </lineage>
</organism>
<evidence type="ECO:0000256" key="3">
    <source>
        <dbReference type="RuleBase" id="RU004409"/>
    </source>
</evidence>
<dbReference type="Gene3D" id="1.20.120.1370">
    <property type="entry name" value="Regulator of RNA polymerase sigma(70) subunit, domain 4"/>
    <property type="match status" value="1"/>
</dbReference>
<dbReference type="NCBIfam" id="NF008723">
    <property type="entry name" value="PRK11718.1"/>
    <property type="match status" value="1"/>
</dbReference>
<reference evidence="4 5" key="1">
    <citation type="submission" date="2020-12" db="EMBL/GenBank/DDBJ databases">
        <title>Novel Thalassolituus-related marine hydrocarbonoclastic bacteria mediated algae-derived hydrocarbons mineralization in twilight zone of the northern South China Sea.</title>
        <authorList>
            <person name="Dong C."/>
        </authorList>
    </citation>
    <scope>NUCLEOTIDE SEQUENCE [LARGE SCALE GENOMIC DNA]</scope>
    <source>
        <strain evidence="4 5">IMCC1826</strain>
    </source>
</reference>
<dbReference type="RefSeq" id="WP_225673005.1">
    <property type="nucleotide sequence ID" value="NZ_JAEDAH010000030.1"/>
</dbReference>